<dbReference type="EMBL" id="CP134852">
    <property type="protein sequence ID" value="WNL26550.1"/>
    <property type="molecule type" value="Genomic_DNA"/>
</dbReference>
<evidence type="ECO:0000313" key="3">
    <source>
        <dbReference type="EMBL" id="WNL14976.1"/>
    </source>
</evidence>
<dbReference type="AlphaFoldDB" id="A0AA96HYE9"/>
<evidence type="ECO:0000313" key="4">
    <source>
        <dbReference type="EMBL" id="WNL19141.1"/>
    </source>
</evidence>
<dbReference type="EMBL" id="CP134849">
    <property type="protein sequence ID" value="WNL19141.1"/>
    <property type="molecule type" value="Genomic_DNA"/>
</dbReference>
<evidence type="ECO:0000313" key="7">
    <source>
        <dbReference type="EMBL" id="WNL26550.1"/>
    </source>
</evidence>
<organism evidence="2">
    <name type="scientific">Arcobacter sp. AZ-2023</name>
    <dbReference type="NCBI Taxonomy" id="3074453"/>
    <lineage>
        <taxon>Bacteria</taxon>
        <taxon>Pseudomonadati</taxon>
        <taxon>Campylobacterota</taxon>
        <taxon>Epsilonproteobacteria</taxon>
        <taxon>Campylobacterales</taxon>
        <taxon>Arcobacteraceae</taxon>
        <taxon>Arcobacter</taxon>
    </lineage>
</organism>
<dbReference type="EMBL" id="CP134845">
    <property type="protein sequence ID" value="WNL14976.1"/>
    <property type="molecule type" value="Genomic_DNA"/>
</dbReference>
<evidence type="ECO:0000313" key="2">
    <source>
        <dbReference type="EMBL" id="WNL11535.1"/>
    </source>
</evidence>
<reference evidence="4" key="1">
    <citation type="submission" date="2023-09" db="EMBL/GenBank/DDBJ databases">
        <title>Arcobacter tbilisiensis sp. nov. isolated from chicken meat in Tbilisi, Georgia.</title>
        <authorList>
            <person name="Matthias R."/>
            <person name="Zautner A.E."/>
        </authorList>
    </citation>
    <scope>NUCLEOTIDE SEQUENCE</scope>
    <source>
        <strain evidence="7">LEO 70</strain>
        <strain evidence="6">LEO 74</strain>
        <strain evidence="5">LEO 79</strain>
        <strain evidence="4">LEO 99</strain>
    </source>
</reference>
<evidence type="ECO:0000313" key="5">
    <source>
        <dbReference type="EMBL" id="WNL21280.1"/>
    </source>
</evidence>
<dbReference type="Pfam" id="PF13274">
    <property type="entry name" value="SocA_Panacea"/>
    <property type="match status" value="1"/>
</dbReference>
<gene>
    <name evidence="3" type="ORF">RJG51_01995</name>
    <name evidence="2" type="ORF">RJG52_06250</name>
    <name evidence="4" type="ORF">RJG53_00060</name>
    <name evidence="6" type="ORF">RJG55_06255</name>
    <name evidence="5" type="ORF">RJG56_11120</name>
    <name evidence="7" type="ORF">RJG57_05115</name>
</gene>
<sequence length="159" mass="19027">MKIVDLVRYILNVYPHANELSKARLNKIIYLIDWKSALEHEKQLTQIDWKFNHYGPYVNIIEETILSDDRFNIKSTTNIYGNEKNIIEIIQDKDFSEPTEKEQEIIDFVIEKTRKFYWDKFINLVYSTYPIISQEKGSQLNLVELAKEYKQIKKSEENS</sequence>
<dbReference type="EMBL" id="CP134850">
    <property type="protein sequence ID" value="WNL21280.1"/>
    <property type="molecule type" value="Genomic_DNA"/>
</dbReference>
<proteinExistence type="predicted"/>
<feature type="domain" description="Antitoxin SocA-like Panacea" evidence="1">
    <location>
        <begin position="25"/>
        <end position="127"/>
    </location>
</feature>
<accession>A0AA96HYE9</accession>
<name>A0AA96HYE9_9BACT</name>
<reference evidence="2" key="2">
    <citation type="submission" date="2023-09" db="EMBL/GenBank/DDBJ databases">
        <title>Characterization of Arcobacter Isolates from Retail Chicken Sold in Supermarkets in Tbilisi, Georgia.</title>
        <authorList>
            <person name="Matthias R."/>
            <person name="Zautner A.E."/>
        </authorList>
    </citation>
    <scope>NUCLEOTIDE SEQUENCE</scope>
    <source>
        <strain evidence="3">LEO 108</strain>
        <strain evidence="2">LEO 109</strain>
    </source>
</reference>
<dbReference type="InterPro" id="IPR025272">
    <property type="entry name" value="SocA_Panacea"/>
</dbReference>
<dbReference type="EMBL" id="CP134844">
    <property type="protein sequence ID" value="WNL11535.1"/>
    <property type="molecule type" value="Genomic_DNA"/>
</dbReference>
<evidence type="ECO:0000259" key="1">
    <source>
        <dbReference type="Pfam" id="PF13274"/>
    </source>
</evidence>
<dbReference type="EMBL" id="CP134851">
    <property type="protein sequence ID" value="WNL22560.1"/>
    <property type="molecule type" value="Genomic_DNA"/>
</dbReference>
<protein>
    <submittedName>
        <fullName evidence="2">Panacea domain-containing protein</fullName>
    </submittedName>
</protein>
<evidence type="ECO:0000313" key="6">
    <source>
        <dbReference type="EMBL" id="WNL22560.1"/>
    </source>
</evidence>